<evidence type="ECO:0008006" key="2">
    <source>
        <dbReference type="Google" id="ProtNLM"/>
    </source>
</evidence>
<sequence length="84" mass="9425">MQGLIGDIPKALVPLSRQVLLDTLMQRLALLELPTYLVTNSRYHDQFQAWQAKARWPIDIIDDGSTEPANRLGAVGDLAFAIHR</sequence>
<protein>
    <recommendedName>
        <fullName evidence="2">Nucleotidyl transferase domain-containing protein</fullName>
    </recommendedName>
</protein>
<gene>
    <name evidence="1" type="ORF">METZ01_LOCUS441329</name>
</gene>
<proteinExistence type="predicted"/>
<evidence type="ECO:0000313" key="1">
    <source>
        <dbReference type="EMBL" id="SVD88475.1"/>
    </source>
</evidence>
<dbReference type="AlphaFoldDB" id="A0A382Z075"/>
<reference evidence="1" key="1">
    <citation type="submission" date="2018-05" db="EMBL/GenBank/DDBJ databases">
        <authorList>
            <person name="Lanie J.A."/>
            <person name="Ng W.-L."/>
            <person name="Kazmierczak K.M."/>
            <person name="Andrzejewski T.M."/>
            <person name="Davidsen T.M."/>
            <person name="Wayne K.J."/>
            <person name="Tettelin H."/>
            <person name="Glass J.I."/>
            <person name="Rusch D."/>
            <person name="Podicherti R."/>
            <person name="Tsui H.-C.T."/>
            <person name="Winkler M.E."/>
        </authorList>
    </citation>
    <scope>NUCLEOTIDE SEQUENCE</scope>
</reference>
<organism evidence="1">
    <name type="scientific">marine metagenome</name>
    <dbReference type="NCBI Taxonomy" id="408172"/>
    <lineage>
        <taxon>unclassified sequences</taxon>
        <taxon>metagenomes</taxon>
        <taxon>ecological metagenomes</taxon>
    </lineage>
</organism>
<accession>A0A382Z075</accession>
<name>A0A382Z075_9ZZZZ</name>
<feature type="non-terminal residue" evidence="1">
    <location>
        <position position="84"/>
    </location>
</feature>
<dbReference type="EMBL" id="UINC01179672">
    <property type="protein sequence ID" value="SVD88475.1"/>
    <property type="molecule type" value="Genomic_DNA"/>
</dbReference>